<dbReference type="SUPFAM" id="SSF57716">
    <property type="entry name" value="Glucocorticoid receptor-like (DNA-binding domain)"/>
    <property type="match status" value="3"/>
</dbReference>
<feature type="domain" description="LIM zinc-binding" evidence="5">
    <location>
        <begin position="147"/>
        <end position="206"/>
    </location>
</feature>
<dbReference type="GO" id="GO:2001046">
    <property type="term" value="P:positive regulation of integrin-mediated signaling pathway"/>
    <property type="evidence" value="ECO:0007669"/>
    <property type="project" value="TreeGrafter"/>
</dbReference>
<keyword evidence="1 4" id="KW-0479">Metal-binding</keyword>
<evidence type="ECO:0000256" key="3">
    <source>
        <dbReference type="ARBA" id="ARBA00023038"/>
    </source>
</evidence>
<evidence type="ECO:0000313" key="6">
    <source>
        <dbReference type="EMBL" id="KAH0506179.1"/>
    </source>
</evidence>
<dbReference type="AlphaFoldDB" id="A0A8J6G8R6"/>
<feature type="domain" description="LIM zinc-binding" evidence="5">
    <location>
        <begin position="207"/>
        <end position="266"/>
    </location>
</feature>
<evidence type="ECO:0000313" key="7">
    <source>
        <dbReference type="Proteomes" id="UP000710432"/>
    </source>
</evidence>
<dbReference type="PANTHER" id="PTHR24210:SF10">
    <property type="entry name" value="LIM AND SENESCENT CELL ANTIGEN-LIKE-CONTAINING DOMAIN PROTEIN 2"/>
    <property type="match status" value="1"/>
</dbReference>
<dbReference type="GO" id="GO:0005911">
    <property type="term" value="C:cell-cell junction"/>
    <property type="evidence" value="ECO:0007669"/>
    <property type="project" value="TreeGrafter"/>
</dbReference>
<proteinExistence type="predicted"/>
<dbReference type="CDD" id="cd09335">
    <property type="entry name" value="LIM5_PINCH"/>
    <property type="match status" value="1"/>
</dbReference>
<name>A0A8J6G8R6_MICOH</name>
<dbReference type="SMART" id="SM00132">
    <property type="entry name" value="LIM"/>
    <property type="match status" value="3"/>
</dbReference>
<reference evidence="6" key="1">
    <citation type="submission" date="2020-03" db="EMBL/GenBank/DDBJ databases">
        <title>Studies in the Genomics of Life Span.</title>
        <authorList>
            <person name="Glass D."/>
        </authorList>
    </citation>
    <scope>NUCLEOTIDE SEQUENCE</scope>
    <source>
        <strain evidence="6">LTLLF</strain>
        <tissue evidence="6">Muscle</tissue>
    </source>
</reference>
<dbReference type="EMBL" id="JAATJU010024200">
    <property type="protein sequence ID" value="KAH0506179.1"/>
    <property type="molecule type" value="Genomic_DNA"/>
</dbReference>
<dbReference type="InterPro" id="IPR001781">
    <property type="entry name" value="Znf_LIM"/>
</dbReference>
<keyword evidence="3 4" id="KW-0440">LIM domain</keyword>
<dbReference type="GO" id="GO:0098609">
    <property type="term" value="P:cell-cell adhesion"/>
    <property type="evidence" value="ECO:0007669"/>
    <property type="project" value="TreeGrafter"/>
</dbReference>
<dbReference type="CDD" id="cd09334">
    <property type="entry name" value="LIM4_PINCH"/>
    <property type="match status" value="1"/>
</dbReference>
<organism evidence="6 7">
    <name type="scientific">Microtus ochrogaster</name>
    <name type="common">Prairie vole</name>
    <dbReference type="NCBI Taxonomy" id="79684"/>
    <lineage>
        <taxon>Eukaryota</taxon>
        <taxon>Metazoa</taxon>
        <taxon>Chordata</taxon>
        <taxon>Craniata</taxon>
        <taxon>Vertebrata</taxon>
        <taxon>Euteleostomi</taxon>
        <taxon>Mammalia</taxon>
        <taxon>Eutheria</taxon>
        <taxon>Euarchontoglires</taxon>
        <taxon>Glires</taxon>
        <taxon>Rodentia</taxon>
        <taxon>Myomorpha</taxon>
        <taxon>Muroidea</taxon>
        <taxon>Cricetidae</taxon>
        <taxon>Arvicolinae</taxon>
        <taxon>Microtus</taxon>
    </lineage>
</organism>
<dbReference type="CDD" id="cd09333">
    <property type="entry name" value="LIM3_PINCH"/>
    <property type="match status" value="1"/>
</dbReference>
<dbReference type="Proteomes" id="UP000710432">
    <property type="component" value="Unassembled WGS sequence"/>
</dbReference>
<protein>
    <submittedName>
        <fullName evidence="6">LIM and senescent cell antigen-like-containing domain protein 2</fullName>
    </submittedName>
</protein>
<dbReference type="Gene3D" id="2.10.110.10">
    <property type="entry name" value="Cysteine Rich Protein"/>
    <property type="match status" value="3"/>
</dbReference>
<keyword evidence="2 4" id="KW-0862">Zinc</keyword>
<accession>A0A8J6G8R6</accession>
<dbReference type="InterPro" id="IPR017351">
    <property type="entry name" value="PINCH-1-4-like"/>
</dbReference>
<comment type="caution">
    <text evidence="6">The sequence shown here is derived from an EMBL/GenBank/DDBJ whole genome shotgun (WGS) entry which is preliminary data.</text>
</comment>
<evidence type="ECO:0000256" key="4">
    <source>
        <dbReference type="PROSITE-ProRule" id="PRU00125"/>
    </source>
</evidence>
<dbReference type="FunFam" id="2.10.110.10:FF:000011">
    <property type="entry name" value="Lim and senescent cell antigen-like-containing"/>
    <property type="match status" value="1"/>
</dbReference>
<dbReference type="Pfam" id="PF00412">
    <property type="entry name" value="LIM"/>
    <property type="match status" value="3"/>
</dbReference>
<dbReference type="GO" id="GO:1900026">
    <property type="term" value="P:positive regulation of substrate adhesion-dependent cell spreading"/>
    <property type="evidence" value="ECO:0007669"/>
    <property type="project" value="TreeGrafter"/>
</dbReference>
<dbReference type="GO" id="GO:0045216">
    <property type="term" value="P:cell-cell junction organization"/>
    <property type="evidence" value="ECO:0007669"/>
    <property type="project" value="TreeGrafter"/>
</dbReference>
<evidence type="ECO:0000256" key="2">
    <source>
        <dbReference type="ARBA" id="ARBA00022833"/>
    </source>
</evidence>
<dbReference type="FunFam" id="2.10.110.10:FF:000029">
    <property type="entry name" value="LIM and senescent cell antigen-like-containing domain protein"/>
    <property type="match status" value="1"/>
</dbReference>
<dbReference type="GO" id="GO:0046872">
    <property type="term" value="F:metal ion binding"/>
    <property type="evidence" value="ECO:0007669"/>
    <property type="project" value="UniProtKB-KW"/>
</dbReference>
<sequence>MAFMWNSAQLQTPYKEGAVCAVGLQLSPAGLPLAWEDFAAEHDQQEGHSGSLTMVCSFWGGSELGWVGCCPHLCRPCHSLEKAKGLGKFICQRCHLAIDEQPLMFKNDPYHPDHFSCSHCGKELTSDARELKGELYCLPCHDKMGVPICGACRRPIEGRVVNALGKQWHVEHFVCAKCEKPFLGHRHYEKKGLAYCETHYNQLFGDVCYNCSHVIEGDVVSALSKAWCVHCFSCSTCNMKLTLKNKFVEFDMKPVCKRCYERFPLELKKRLKKLSDMTSRKAQPKSVDVNSV</sequence>
<dbReference type="PROSITE" id="PS50023">
    <property type="entry name" value="LIM_DOMAIN_2"/>
    <property type="match status" value="2"/>
</dbReference>
<evidence type="ECO:0000256" key="1">
    <source>
        <dbReference type="ARBA" id="ARBA00022723"/>
    </source>
</evidence>
<dbReference type="FunFam" id="2.10.110.10:FF:000019">
    <property type="entry name" value="Lim and senescent cell antigen-like-containing"/>
    <property type="match status" value="1"/>
</dbReference>
<evidence type="ECO:0000259" key="5">
    <source>
        <dbReference type="PROSITE" id="PS50023"/>
    </source>
</evidence>
<gene>
    <name evidence="6" type="ORF">LTLLF_174555</name>
</gene>
<dbReference type="GO" id="GO:0005925">
    <property type="term" value="C:focal adhesion"/>
    <property type="evidence" value="ECO:0007669"/>
    <property type="project" value="TreeGrafter"/>
</dbReference>
<dbReference type="PANTHER" id="PTHR24210">
    <property type="entry name" value="LIM DOMAIN-CONTAINING PROTEIN"/>
    <property type="match status" value="1"/>
</dbReference>
<dbReference type="GO" id="GO:0005737">
    <property type="term" value="C:cytoplasm"/>
    <property type="evidence" value="ECO:0007669"/>
    <property type="project" value="TreeGrafter"/>
</dbReference>